<keyword evidence="3" id="KW-1185">Reference proteome</keyword>
<dbReference type="GeneID" id="89930771"/>
<evidence type="ECO:0000313" key="2">
    <source>
        <dbReference type="EMBL" id="KAK5164776.1"/>
    </source>
</evidence>
<keyword evidence="2" id="KW-0456">Lyase</keyword>
<dbReference type="InterPro" id="IPR043132">
    <property type="entry name" value="BCAT-like_C"/>
</dbReference>
<organism evidence="2 3">
    <name type="scientific">Saxophila tyrrhenica</name>
    <dbReference type="NCBI Taxonomy" id="1690608"/>
    <lineage>
        <taxon>Eukaryota</taxon>
        <taxon>Fungi</taxon>
        <taxon>Dikarya</taxon>
        <taxon>Ascomycota</taxon>
        <taxon>Pezizomycotina</taxon>
        <taxon>Dothideomycetes</taxon>
        <taxon>Dothideomycetidae</taxon>
        <taxon>Mycosphaerellales</taxon>
        <taxon>Extremaceae</taxon>
        <taxon>Saxophila</taxon>
    </lineage>
</organism>
<name>A0AAV9NXU2_9PEZI</name>
<dbReference type="Proteomes" id="UP001337655">
    <property type="component" value="Unassembled WGS sequence"/>
</dbReference>
<dbReference type="AlphaFoldDB" id="A0AAV9NXU2"/>
<feature type="compositionally biased region" description="Polar residues" evidence="1">
    <location>
        <begin position="1"/>
        <end position="20"/>
    </location>
</feature>
<dbReference type="EMBL" id="JAVRRT010000018">
    <property type="protein sequence ID" value="KAK5164776.1"/>
    <property type="molecule type" value="Genomic_DNA"/>
</dbReference>
<dbReference type="InterPro" id="IPR036038">
    <property type="entry name" value="Aminotransferase-like"/>
</dbReference>
<dbReference type="SUPFAM" id="SSF56752">
    <property type="entry name" value="D-aminoacid aminotransferase-like PLP-dependent enzymes"/>
    <property type="match status" value="1"/>
</dbReference>
<comment type="caution">
    <text evidence="2">The sequence shown here is derived from an EMBL/GenBank/DDBJ whole genome shotgun (WGS) entry which is preliminary data.</text>
</comment>
<dbReference type="Pfam" id="PF01063">
    <property type="entry name" value="Aminotran_4"/>
    <property type="match status" value="1"/>
</dbReference>
<evidence type="ECO:0000313" key="3">
    <source>
        <dbReference type="Proteomes" id="UP001337655"/>
    </source>
</evidence>
<dbReference type="GO" id="GO:0008696">
    <property type="term" value="F:4-amino-4-deoxychorismate lyase activity"/>
    <property type="evidence" value="ECO:0007669"/>
    <property type="project" value="UniProtKB-EC"/>
</dbReference>
<sequence>MDSNSSSDAVTTSHHSTNILTPRHLSAGDDNEEPYIYASIRYDPALLRSSANAKASFNRPCPFYLLEHQWTRLQVANWSKDRPPNSHGSPSRFMHGLLSAVVQYQKEHPGSKDTCLRLRIRSYASGQMTSEVSPPRVLTPVNLLFPTTFGHPDHLPKTEWTIVLDNQPTETNESTMYKTSDRKPYVRARISASLTDVEQPREVLIYNSDGEVLDATKSTPYFFRGGKWLVPASASGGLQGTTRRWTLENGVASEGVVGKDSLAVGETIWLSNGVWGFYYAKFVALEQGKAPPSEAECRQIEEQMRG</sequence>
<dbReference type="Gene3D" id="3.20.10.10">
    <property type="entry name" value="D-amino Acid Aminotransferase, subunit A, domain 2"/>
    <property type="match status" value="1"/>
</dbReference>
<dbReference type="InterPro" id="IPR001544">
    <property type="entry name" value="Aminotrans_IV"/>
</dbReference>
<accession>A0AAV9NXU2</accession>
<dbReference type="RefSeq" id="XP_064654972.1">
    <property type="nucleotide sequence ID" value="XM_064806667.1"/>
</dbReference>
<reference evidence="2 3" key="1">
    <citation type="submission" date="2023-08" db="EMBL/GenBank/DDBJ databases">
        <title>Black Yeasts Isolated from many extreme environments.</title>
        <authorList>
            <person name="Coleine C."/>
            <person name="Stajich J.E."/>
            <person name="Selbmann L."/>
        </authorList>
    </citation>
    <scope>NUCLEOTIDE SEQUENCE [LARGE SCALE GENOMIC DNA]</scope>
    <source>
        <strain evidence="2 3">CCFEE 5935</strain>
    </source>
</reference>
<evidence type="ECO:0000256" key="1">
    <source>
        <dbReference type="SAM" id="MobiDB-lite"/>
    </source>
</evidence>
<protein>
    <submittedName>
        <fullName evidence="2">Aminodeoxychorismate lyase</fullName>
        <ecNumber evidence="2">4.1.3.38</ecNumber>
    </submittedName>
</protein>
<proteinExistence type="predicted"/>
<gene>
    <name evidence="2" type="primary">ABZ2</name>
    <name evidence="2" type="ORF">LTR77_009440</name>
</gene>
<feature type="region of interest" description="Disordered" evidence="1">
    <location>
        <begin position="1"/>
        <end position="26"/>
    </location>
</feature>
<dbReference type="EC" id="4.1.3.38" evidence="2"/>